<accession>A0ABU1QVQ5</accession>
<name>A0ABU1QVQ5_9BACT</name>
<dbReference type="EMBL" id="JAVDTI010000002">
    <property type="protein sequence ID" value="MDR6805230.1"/>
    <property type="molecule type" value="Genomic_DNA"/>
</dbReference>
<organism evidence="4 5">
    <name type="scientific">Dyadobacter fermentans</name>
    <dbReference type="NCBI Taxonomy" id="94254"/>
    <lineage>
        <taxon>Bacteria</taxon>
        <taxon>Pseudomonadati</taxon>
        <taxon>Bacteroidota</taxon>
        <taxon>Cytophagia</taxon>
        <taxon>Cytophagales</taxon>
        <taxon>Spirosomataceae</taxon>
        <taxon>Dyadobacter</taxon>
    </lineage>
</organism>
<dbReference type="Pfam" id="PF13517">
    <property type="entry name" value="FG-GAP_3"/>
    <property type="match status" value="2"/>
</dbReference>
<comment type="caution">
    <text evidence="4">The sequence shown here is derived from an EMBL/GenBank/DDBJ whole genome shotgun (WGS) entry which is preliminary data.</text>
</comment>
<proteinExistence type="predicted"/>
<evidence type="ECO:0000313" key="4">
    <source>
        <dbReference type="EMBL" id="MDR6805230.1"/>
    </source>
</evidence>
<reference evidence="4 5" key="1">
    <citation type="submission" date="2023-07" db="EMBL/GenBank/DDBJ databases">
        <title>Sorghum-associated microbial communities from plants grown in Nebraska, USA.</title>
        <authorList>
            <person name="Schachtman D."/>
        </authorList>
    </citation>
    <scope>NUCLEOTIDE SEQUENCE [LARGE SCALE GENOMIC DNA]</scope>
    <source>
        <strain evidence="4 5">BE57</strain>
    </source>
</reference>
<dbReference type="Gene3D" id="2.130.10.130">
    <property type="entry name" value="Integrin alpha, N-terminal"/>
    <property type="match status" value="2"/>
</dbReference>
<evidence type="ECO:0000256" key="1">
    <source>
        <dbReference type="ARBA" id="ARBA00022729"/>
    </source>
</evidence>
<evidence type="ECO:0000256" key="2">
    <source>
        <dbReference type="SAM" id="MobiDB-lite"/>
    </source>
</evidence>
<dbReference type="PANTHER" id="PTHR44103">
    <property type="entry name" value="PROPROTEIN CONVERTASE P"/>
    <property type="match status" value="1"/>
</dbReference>
<gene>
    <name evidence="4" type="ORF">J2W84_002276</name>
</gene>
<sequence>MKLSKWLAALPIGIFIAAVCIQACGTSGRSEDAGLTGEMAEGRDAAQKHCSTCHLPVDPALLDKDTWKNRVLPVMAQYFGIEVWQRNQYFATENSAMPITDWMKIVAYYDSLAPAQLAGPHSAGPHPAGPHPAGHTPSSVRAEWAGFTLRKPAADTSRLATTTMVAIDSAGQAIYTSSSEVPALVRWDHDFSKKTKAPLTSPAMHMLFARQPASGTPAAGTPAAGTPAAGTPAAGTPAAGTPAAGPTVVTAVGEMRAYDVTRGELYRVETSGLEPVPFITGLRRPLQTSAADFNQDGKTDFVVSAFGHNQGGLYVFRQMQGGKFEKAAVREMAGATQSVTGDFNGDGWPDIIALFAHAQEGIWLFTNNQKGGFTEKELLRFPPVYGSSSFQLADFNADGLPDILYTAGDNSDYSRILKPYHGIYIFLNKGNFQFDKKWFYPANGATKAMAADFDGDGDLDIASIAFFADLIHNPGEKFLYFQNESVKSALKFQAFSPPIAQYGRWICMDVKDWDGDGDPDVVLGNYSRGFLNQDDVKADWNVYLPFIVLQNDRNSAAKH</sequence>
<protein>
    <recommendedName>
        <fullName evidence="6">FG-GAP repeat protein</fullName>
    </recommendedName>
</protein>
<evidence type="ECO:0000256" key="3">
    <source>
        <dbReference type="SAM" id="SignalP"/>
    </source>
</evidence>
<dbReference type="Proteomes" id="UP001264980">
    <property type="component" value="Unassembled WGS sequence"/>
</dbReference>
<evidence type="ECO:0008006" key="6">
    <source>
        <dbReference type="Google" id="ProtNLM"/>
    </source>
</evidence>
<keyword evidence="1 3" id="KW-0732">Signal</keyword>
<dbReference type="InterPro" id="IPR013517">
    <property type="entry name" value="FG-GAP"/>
</dbReference>
<feature type="signal peptide" evidence="3">
    <location>
        <begin position="1"/>
        <end position="23"/>
    </location>
</feature>
<keyword evidence="5" id="KW-1185">Reference proteome</keyword>
<feature type="region of interest" description="Disordered" evidence="2">
    <location>
        <begin position="119"/>
        <end position="138"/>
    </location>
</feature>
<feature type="region of interest" description="Disordered" evidence="2">
    <location>
        <begin position="213"/>
        <end position="243"/>
    </location>
</feature>
<feature type="chain" id="PRO_5045920342" description="FG-GAP repeat protein" evidence="3">
    <location>
        <begin position="24"/>
        <end position="559"/>
    </location>
</feature>
<dbReference type="PANTHER" id="PTHR44103:SF1">
    <property type="entry name" value="PROPROTEIN CONVERTASE P"/>
    <property type="match status" value="1"/>
</dbReference>
<feature type="compositionally biased region" description="Low complexity" evidence="2">
    <location>
        <begin position="119"/>
        <end position="135"/>
    </location>
</feature>
<dbReference type="SUPFAM" id="SSF69318">
    <property type="entry name" value="Integrin alpha N-terminal domain"/>
    <property type="match status" value="1"/>
</dbReference>
<evidence type="ECO:0000313" key="5">
    <source>
        <dbReference type="Proteomes" id="UP001264980"/>
    </source>
</evidence>
<dbReference type="Pfam" id="PF01839">
    <property type="entry name" value="FG-GAP"/>
    <property type="match status" value="1"/>
</dbReference>
<dbReference type="InterPro" id="IPR028994">
    <property type="entry name" value="Integrin_alpha_N"/>
</dbReference>